<dbReference type="Proteomes" id="UP001234495">
    <property type="component" value="Unassembled WGS sequence"/>
</dbReference>
<gene>
    <name evidence="2" type="ORF">J2S19_003646</name>
</gene>
<evidence type="ECO:0000313" key="2">
    <source>
        <dbReference type="EMBL" id="MDQ0232336.1"/>
    </source>
</evidence>
<organism evidence="2 3">
    <name type="scientific">Metabacillus malikii</name>
    <dbReference type="NCBI Taxonomy" id="1504265"/>
    <lineage>
        <taxon>Bacteria</taxon>
        <taxon>Bacillati</taxon>
        <taxon>Bacillota</taxon>
        <taxon>Bacilli</taxon>
        <taxon>Bacillales</taxon>
        <taxon>Bacillaceae</taxon>
        <taxon>Metabacillus</taxon>
    </lineage>
</organism>
<keyword evidence="3" id="KW-1185">Reference proteome</keyword>
<evidence type="ECO:0000313" key="3">
    <source>
        <dbReference type="Proteomes" id="UP001234495"/>
    </source>
</evidence>
<dbReference type="EMBL" id="JAUSUD010000020">
    <property type="protein sequence ID" value="MDQ0232336.1"/>
    <property type="molecule type" value="Genomic_DNA"/>
</dbReference>
<sequence>MRKNSEPVKQDVNYEGKDKAYLDIDRIINEGLSGGSVHMRENTTNIEEARALPKEEPPHTVE</sequence>
<reference evidence="2 3" key="1">
    <citation type="submission" date="2023-07" db="EMBL/GenBank/DDBJ databases">
        <title>Genomic Encyclopedia of Type Strains, Phase IV (KMG-IV): sequencing the most valuable type-strain genomes for metagenomic binning, comparative biology and taxonomic classification.</title>
        <authorList>
            <person name="Goeker M."/>
        </authorList>
    </citation>
    <scope>NUCLEOTIDE SEQUENCE [LARGE SCALE GENOMIC DNA]</scope>
    <source>
        <strain evidence="2 3">DSM 29005</strain>
    </source>
</reference>
<name>A0ABT9ZJ83_9BACI</name>
<evidence type="ECO:0008006" key="4">
    <source>
        <dbReference type="Google" id="ProtNLM"/>
    </source>
</evidence>
<feature type="region of interest" description="Disordered" evidence="1">
    <location>
        <begin position="34"/>
        <end position="62"/>
    </location>
</feature>
<proteinExistence type="predicted"/>
<comment type="caution">
    <text evidence="2">The sequence shown here is derived from an EMBL/GenBank/DDBJ whole genome shotgun (WGS) entry which is preliminary data.</text>
</comment>
<evidence type="ECO:0000256" key="1">
    <source>
        <dbReference type="SAM" id="MobiDB-lite"/>
    </source>
</evidence>
<accession>A0ABT9ZJ83</accession>
<protein>
    <recommendedName>
        <fullName evidence="4">DUF4025 domain-containing protein</fullName>
    </recommendedName>
</protein>
<feature type="compositionally biased region" description="Basic and acidic residues" evidence="1">
    <location>
        <begin position="47"/>
        <end position="62"/>
    </location>
</feature>